<evidence type="ECO:0000313" key="3">
    <source>
        <dbReference type="Proteomes" id="UP001289374"/>
    </source>
</evidence>
<comment type="caution">
    <text evidence="2">The sequence shown here is derived from an EMBL/GenBank/DDBJ whole genome shotgun (WGS) entry which is preliminary data.</text>
</comment>
<protein>
    <submittedName>
        <fullName evidence="2">Uncharacterized protein</fullName>
    </submittedName>
</protein>
<feature type="transmembrane region" description="Helical" evidence="1">
    <location>
        <begin position="71"/>
        <end position="90"/>
    </location>
</feature>
<dbReference type="EMBL" id="JACGWL010000003">
    <property type="protein sequence ID" value="KAK4406309.1"/>
    <property type="molecule type" value="Genomic_DNA"/>
</dbReference>
<evidence type="ECO:0000256" key="1">
    <source>
        <dbReference type="SAM" id="Phobius"/>
    </source>
</evidence>
<keyword evidence="1" id="KW-0812">Transmembrane</keyword>
<keyword evidence="3" id="KW-1185">Reference proteome</keyword>
<evidence type="ECO:0000313" key="2">
    <source>
        <dbReference type="EMBL" id="KAK4406309.1"/>
    </source>
</evidence>
<proteinExistence type="predicted"/>
<reference evidence="2" key="1">
    <citation type="submission" date="2020-06" db="EMBL/GenBank/DDBJ databases">
        <authorList>
            <person name="Li T."/>
            <person name="Hu X."/>
            <person name="Zhang T."/>
            <person name="Song X."/>
            <person name="Zhang H."/>
            <person name="Dai N."/>
            <person name="Sheng W."/>
            <person name="Hou X."/>
            <person name="Wei L."/>
        </authorList>
    </citation>
    <scope>NUCLEOTIDE SEQUENCE</scope>
    <source>
        <strain evidence="2">K16</strain>
        <tissue evidence="2">Leaf</tissue>
    </source>
</reference>
<organism evidence="2 3">
    <name type="scientific">Sesamum angolense</name>
    <dbReference type="NCBI Taxonomy" id="2727404"/>
    <lineage>
        <taxon>Eukaryota</taxon>
        <taxon>Viridiplantae</taxon>
        <taxon>Streptophyta</taxon>
        <taxon>Embryophyta</taxon>
        <taxon>Tracheophyta</taxon>
        <taxon>Spermatophyta</taxon>
        <taxon>Magnoliopsida</taxon>
        <taxon>eudicotyledons</taxon>
        <taxon>Gunneridae</taxon>
        <taxon>Pentapetalae</taxon>
        <taxon>asterids</taxon>
        <taxon>lamiids</taxon>
        <taxon>Lamiales</taxon>
        <taxon>Pedaliaceae</taxon>
        <taxon>Sesamum</taxon>
    </lineage>
</organism>
<dbReference type="Proteomes" id="UP001289374">
    <property type="component" value="Unassembled WGS sequence"/>
</dbReference>
<reference evidence="2" key="2">
    <citation type="journal article" date="2024" name="Plant">
        <title>Genomic evolution and insights into agronomic trait innovations of Sesamum species.</title>
        <authorList>
            <person name="Miao H."/>
            <person name="Wang L."/>
            <person name="Qu L."/>
            <person name="Liu H."/>
            <person name="Sun Y."/>
            <person name="Le M."/>
            <person name="Wang Q."/>
            <person name="Wei S."/>
            <person name="Zheng Y."/>
            <person name="Lin W."/>
            <person name="Duan Y."/>
            <person name="Cao H."/>
            <person name="Xiong S."/>
            <person name="Wang X."/>
            <person name="Wei L."/>
            <person name="Li C."/>
            <person name="Ma Q."/>
            <person name="Ju M."/>
            <person name="Zhao R."/>
            <person name="Li G."/>
            <person name="Mu C."/>
            <person name="Tian Q."/>
            <person name="Mei H."/>
            <person name="Zhang T."/>
            <person name="Gao T."/>
            <person name="Zhang H."/>
        </authorList>
    </citation>
    <scope>NUCLEOTIDE SEQUENCE</scope>
    <source>
        <strain evidence="2">K16</strain>
    </source>
</reference>
<sequence>MPELRKRKILYNALGSDEQVLEVFKEINTYANVNRPIFHDVKDKIEEHYNNSMKKCIGEVRYEHFRNVRTAIAWLAAVSLIVIASVSLYYSGLSYFRGLENGSSSVAKLAGVDQSFWSPTGMCSSMPWLPGVPPLFSRENGPAPLA</sequence>
<accession>A0AAE2C258</accession>
<dbReference type="AlphaFoldDB" id="A0AAE2C258"/>
<keyword evidence="1" id="KW-0472">Membrane</keyword>
<dbReference type="Pfam" id="PF03140">
    <property type="entry name" value="DUF247"/>
    <property type="match status" value="1"/>
</dbReference>
<keyword evidence="1" id="KW-1133">Transmembrane helix</keyword>
<name>A0AAE2C258_9LAMI</name>
<dbReference type="InterPro" id="IPR004158">
    <property type="entry name" value="DUF247_pln"/>
</dbReference>
<gene>
    <name evidence="2" type="ORF">Sango_0637400</name>
</gene>